<gene>
    <name evidence="1" type="ORF">F383_02205</name>
</gene>
<reference evidence="2" key="1">
    <citation type="submission" date="2014-09" db="EMBL/GenBank/DDBJ databases">
        <authorList>
            <person name="Mudge J."/>
            <person name="Ramaraj T."/>
            <person name="Lindquist I.E."/>
            <person name="Bharti A.K."/>
            <person name="Sundararajan A."/>
            <person name="Cameron C.T."/>
            <person name="Woodward J.E."/>
            <person name="May G.D."/>
            <person name="Brubaker C."/>
            <person name="Broadhvest J."/>
            <person name="Wilkins T.A."/>
        </authorList>
    </citation>
    <scope>NUCLEOTIDE SEQUENCE</scope>
    <source>
        <strain evidence="2">cv. AKA8401</strain>
    </source>
</reference>
<evidence type="ECO:0000313" key="1">
    <source>
        <dbReference type="EMBL" id="KHG11467.1"/>
    </source>
</evidence>
<protein>
    <submittedName>
        <fullName evidence="1">Uncharacterized protein</fullName>
    </submittedName>
</protein>
<accession>A0A0B0NFK5</accession>
<evidence type="ECO:0000313" key="2">
    <source>
        <dbReference type="Proteomes" id="UP000032142"/>
    </source>
</evidence>
<dbReference type="AlphaFoldDB" id="A0A0B0NFK5"/>
<dbReference type="Proteomes" id="UP000032142">
    <property type="component" value="Unassembled WGS sequence"/>
</dbReference>
<organism evidence="1 2">
    <name type="scientific">Gossypium arboreum</name>
    <name type="common">Tree cotton</name>
    <name type="synonym">Gossypium nanking</name>
    <dbReference type="NCBI Taxonomy" id="29729"/>
    <lineage>
        <taxon>Eukaryota</taxon>
        <taxon>Viridiplantae</taxon>
        <taxon>Streptophyta</taxon>
        <taxon>Embryophyta</taxon>
        <taxon>Tracheophyta</taxon>
        <taxon>Spermatophyta</taxon>
        <taxon>Magnoliopsida</taxon>
        <taxon>eudicotyledons</taxon>
        <taxon>Gunneridae</taxon>
        <taxon>Pentapetalae</taxon>
        <taxon>rosids</taxon>
        <taxon>malvids</taxon>
        <taxon>Malvales</taxon>
        <taxon>Malvaceae</taxon>
        <taxon>Malvoideae</taxon>
        <taxon>Gossypium</taxon>
    </lineage>
</organism>
<dbReference type="EMBL" id="KN395914">
    <property type="protein sequence ID" value="KHG11467.1"/>
    <property type="molecule type" value="Genomic_DNA"/>
</dbReference>
<proteinExistence type="predicted"/>
<name>A0A0B0NFK5_GOSAR</name>
<sequence length="44" mass="4981">MIHETESTGHVQEDSVVTSEKSDLISLKLQQNRSNITNRISLKL</sequence>
<keyword evidence="2" id="KW-1185">Reference proteome</keyword>